<feature type="region of interest" description="Disordered" evidence="1">
    <location>
        <begin position="40"/>
        <end position="60"/>
    </location>
</feature>
<gene>
    <name evidence="2" type="ORF">AKJ09_03166</name>
</gene>
<organism evidence="2 3">
    <name type="scientific">Labilithrix luteola</name>
    <dbReference type="NCBI Taxonomy" id="1391654"/>
    <lineage>
        <taxon>Bacteria</taxon>
        <taxon>Pseudomonadati</taxon>
        <taxon>Myxococcota</taxon>
        <taxon>Polyangia</taxon>
        <taxon>Polyangiales</taxon>
        <taxon>Labilitrichaceae</taxon>
        <taxon>Labilithrix</taxon>
    </lineage>
</organism>
<evidence type="ECO:0000313" key="2">
    <source>
        <dbReference type="EMBL" id="AKU96502.1"/>
    </source>
</evidence>
<reference evidence="2 3" key="1">
    <citation type="submission" date="2015-08" db="EMBL/GenBank/DDBJ databases">
        <authorList>
            <person name="Babu N.S."/>
            <person name="Beckwith C.J."/>
            <person name="Beseler K.G."/>
            <person name="Brison A."/>
            <person name="Carone J.V."/>
            <person name="Caskin T.P."/>
            <person name="Diamond M."/>
            <person name="Durham M.E."/>
            <person name="Foxe J.M."/>
            <person name="Go M."/>
            <person name="Henderson B.A."/>
            <person name="Jones I.B."/>
            <person name="McGettigan J.A."/>
            <person name="Micheletti S.J."/>
            <person name="Nasrallah M.E."/>
            <person name="Ortiz D."/>
            <person name="Piller C.R."/>
            <person name="Privatt S.R."/>
            <person name="Schneider S.L."/>
            <person name="Sharp S."/>
            <person name="Smith T.C."/>
            <person name="Stanton J.D."/>
            <person name="Ullery H.E."/>
            <person name="Wilson R.J."/>
            <person name="Serrano M.G."/>
            <person name="Buck G."/>
            <person name="Lee V."/>
            <person name="Wang Y."/>
            <person name="Carvalho R."/>
            <person name="Voegtly L."/>
            <person name="Shi R."/>
            <person name="Duckworth R."/>
            <person name="Johnson A."/>
            <person name="Loviza R."/>
            <person name="Walstead R."/>
            <person name="Shah Z."/>
            <person name="Kiflezghi M."/>
            <person name="Wade K."/>
            <person name="Ball S.L."/>
            <person name="Bradley K.W."/>
            <person name="Asai D.J."/>
            <person name="Bowman C.A."/>
            <person name="Russell D.A."/>
            <person name="Pope W.H."/>
            <person name="Jacobs-Sera D."/>
            <person name="Hendrix R.W."/>
            <person name="Hatfull G.F."/>
        </authorList>
    </citation>
    <scope>NUCLEOTIDE SEQUENCE [LARGE SCALE GENOMIC DNA]</scope>
    <source>
        <strain evidence="2 3">DSM 27648</strain>
    </source>
</reference>
<accession>A0A0K1PSK5</accession>
<dbReference type="KEGG" id="llu:AKJ09_03166"/>
<evidence type="ECO:0000256" key="1">
    <source>
        <dbReference type="SAM" id="MobiDB-lite"/>
    </source>
</evidence>
<dbReference type="Proteomes" id="UP000064967">
    <property type="component" value="Chromosome"/>
</dbReference>
<name>A0A0K1PSK5_9BACT</name>
<keyword evidence="3" id="KW-1185">Reference proteome</keyword>
<protein>
    <submittedName>
        <fullName evidence="2">Uncharacterized protein</fullName>
    </submittedName>
</protein>
<evidence type="ECO:0000313" key="3">
    <source>
        <dbReference type="Proteomes" id="UP000064967"/>
    </source>
</evidence>
<dbReference type="EMBL" id="CP012333">
    <property type="protein sequence ID" value="AKU96502.1"/>
    <property type="molecule type" value="Genomic_DNA"/>
</dbReference>
<dbReference type="STRING" id="1391654.AKJ09_03166"/>
<proteinExistence type="predicted"/>
<sequence length="60" mass="6033">MRGGSSRDDDGDVAFGTTGADVVDVGVPQAQSPKAIAACHHESRAMSPALSPRGENAPSP</sequence>
<dbReference type="AlphaFoldDB" id="A0A0K1PSK5"/>